<keyword evidence="3" id="KW-1185">Reference proteome</keyword>
<keyword evidence="1" id="KW-0175">Coiled coil</keyword>
<sequence>MSTPHVVTQLLLKKAEVEAQIDSLTDRLAEAKADLIHVVGAVRLFDPTAAAVGPVTAYHGLTKALKRSDMFALCKAAMDASTKPLSTRELARHVITSQGWDHDDRRLALTMTHKVGTMMARFDRRGIVDKAGLRDGASLWRLAVGR</sequence>
<accession>A0A4Q2RE65</accession>
<comment type="caution">
    <text evidence="2">The sequence shown here is derived from an EMBL/GenBank/DDBJ whole genome shotgun (WGS) entry which is preliminary data.</text>
</comment>
<name>A0A4Q2RE65_9HYPH</name>
<evidence type="ECO:0000313" key="2">
    <source>
        <dbReference type="EMBL" id="RYB03627.1"/>
    </source>
</evidence>
<reference evidence="2 3" key="2">
    <citation type="submission" date="2019-02" db="EMBL/GenBank/DDBJ databases">
        <title>'Lichenibacterium ramalinii' gen. nov. sp. nov., 'Lichenibacterium minor' gen. nov. sp. nov.</title>
        <authorList>
            <person name="Pankratov T."/>
        </authorList>
    </citation>
    <scope>NUCLEOTIDE SEQUENCE [LARGE SCALE GENOMIC DNA]</scope>
    <source>
        <strain evidence="2 3">RmlP001</strain>
    </source>
</reference>
<proteinExistence type="predicted"/>
<dbReference type="EMBL" id="QYBC01000013">
    <property type="protein sequence ID" value="RYB03627.1"/>
    <property type="molecule type" value="Genomic_DNA"/>
</dbReference>
<evidence type="ECO:0000313" key="3">
    <source>
        <dbReference type="Proteomes" id="UP000289411"/>
    </source>
</evidence>
<evidence type="ECO:0000256" key="1">
    <source>
        <dbReference type="SAM" id="Coils"/>
    </source>
</evidence>
<organism evidence="2 3">
    <name type="scientific">Lichenibacterium ramalinae</name>
    <dbReference type="NCBI Taxonomy" id="2316527"/>
    <lineage>
        <taxon>Bacteria</taxon>
        <taxon>Pseudomonadati</taxon>
        <taxon>Pseudomonadota</taxon>
        <taxon>Alphaproteobacteria</taxon>
        <taxon>Hyphomicrobiales</taxon>
        <taxon>Lichenihabitantaceae</taxon>
        <taxon>Lichenibacterium</taxon>
    </lineage>
</organism>
<dbReference type="AlphaFoldDB" id="A0A4Q2RE65"/>
<dbReference type="RefSeq" id="WP_129220197.1">
    <property type="nucleotide sequence ID" value="NZ_QYBC01000013.1"/>
</dbReference>
<protein>
    <submittedName>
        <fullName evidence="2">Uncharacterized protein</fullName>
    </submittedName>
</protein>
<reference evidence="2 3" key="1">
    <citation type="submission" date="2018-09" db="EMBL/GenBank/DDBJ databases">
        <authorList>
            <person name="Grouzdev D.S."/>
            <person name="Krutkina M.S."/>
        </authorList>
    </citation>
    <scope>NUCLEOTIDE SEQUENCE [LARGE SCALE GENOMIC DNA]</scope>
    <source>
        <strain evidence="2 3">RmlP001</strain>
    </source>
</reference>
<gene>
    <name evidence="2" type="ORF">D3272_15870</name>
</gene>
<dbReference type="Proteomes" id="UP000289411">
    <property type="component" value="Unassembled WGS sequence"/>
</dbReference>
<feature type="coiled-coil region" evidence="1">
    <location>
        <begin position="7"/>
        <end position="34"/>
    </location>
</feature>